<proteinExistence type="predicted"/>
<dbReference type="RefSeq" id="WP_045549000.1">
    <property type="nucleotide sequence ID" value="NZ_JZDQ02000025.1"/>
</dbReference>
<gene>
    <name evidence="1" type="ORF">UG56_017865</name>
</gene>
<comment type="caution">
    <text evidence="1">The sequence shown here is derived from an EMBL/GenBank/DDBJ whole genome shotgun (WGS) entry which is preliminary data.</text>
</comment>
<dbReference type="OrthoDB" id="3784397at2"/>
<dbReference type="Gene3D" id="3.20.180.10">
    <property type="entry name" value="PNP-oxidase-like"/>
    <property type="match status" value="1"/>
</dbReference>
<sequence>MIADDLLVRIATHANDEHQADLCRSLSARLGLRPRHIVGVRLSHLTEESVDVSWITLDGGHHVTFRFPETAATPDEVLEQLGRVLTGSRC</sequence>
<name>A0A1J4N4G8_9ACTN</name>
<evidence type="ECO:0000313" key="1">
    <source>
        <dbReference type="EMBL" id="OIJ25464.1"/>
    </source>
</evidence>
<evidence type="ECO:0008006" key="3">
    <source>
        <dbReference type="Google" id="ProtNLM"/>
    </source>
</evidence>
<dbReference type="AlphaFoldDB" id="A0A1J4N4G8"/>
<accession>A0A1J4N4G8</accession>
<dbReference type="EMBL" id="JZDQ02000025">
    <property type="protein sequence ID" value="OIJ25464.1"/>
    <property type="molecule type" value="Genomic_DNA"/>
</dbReference>
<dbReference type="STRING" id="1844.UG56_017865"/>
<keyword evidence="2" id="KW-1185">Reference proteome</keyword>
<protein>
    <recommendedName>
        <fullName evidence="3">DUF2470 domain-containing protein</fullName>
    </recommendedName>
</protein>
<reference evidence="1" key="1">
    <citation type="submission" date="2016-10" db="EMBL/GenBank/DDBJ databases">
        <title>Draft Genome Sequence of Nocardioides luteus Strain BAFB, an Alkane-Degrading Bacterium Isolated from JP-7 Polluted Soil.</title>
        <authorList>
            <person name="Brown L."/>
            <person name="Ruiz O.N."/>
            <person name="Gunasekera T."/>
        </authorList>
    </citation>
    <scope>NUCLEOTIDE SEQUENCE [LARGE SCALE GENOMIC DNA]</scope>
    <source>
        <strain evidence="1">BAFB</strain>
    </source>
</reference>
<dbReference type="Proteomes" id="UP000033772">
    <property type="component" value="Unassembled WGS sequence"/>
</dbReference>
<organism evidence="1 2">
    <name type="scientific">Nocardioides luteus</name>
    <dbReference type="NCBI Taxonomy" id="1844"/>
    <lineage>
        <taxon>Bacteria</taxon>
        <taxon>Bacillati</taxon>
        <taxon>Actinomycetota</taxon>
        <taxon>Actinomycetes</taxon>
        <taxon>Propionibacteriales</taxon>
        <taxon>Nocardioidaceae</taxon>
        <taxon>Nocardioides</taxon>
    </lineage>
</organism>
<evidence type="ECO:0000313" key="2">
    <source>
        <dbReference type="Proteomes" id="UP000033772"/>
    </source>
</evidence>
<dbReference type="InterPro" id="IPR037119">
    <property type="entry name" value="Haem_oxidase_HugZ-like_sf"/>
</dbReference>